<dbReference type="Pfam" id="PF02229">
    <property type="entry name" value="PC4"/>
    <property type="match status" value="1"/>
</dbReference>
<dbReference type="InterPro" id="IPR003173">
    <property type="entry name" value="PC4_C"/>
</dbReference>
<dbReference type="GO" id="GO:0003677">
    <property type="term" value="F:DNA binding"/>
    <property type="evidence" value="ECO:0007669"/>
    <property type="project" value="UniProtKB-KW"/>
</dbReference>
<feature type="domain" description="DEK-C" evidence="7">
    <location>
        <begin position="3"/>
        <end position="60"/>
    </location>
</feature>
<keyword evidence="4" id="KW-0238">DNA-binding</keyword>
<evidence type="ECO:0000256" key="5">
    <source>
        <dbReference type="ARBA" id="ARBA00023163"/>
    </source>
</evidence>
<comment type="similarity">
    <text evidence="2">Belongs to the transcriptional coactivator PC4 family.</text>
</comment>
<organism evidence="8 9">
    <name type="scientific">Pisum sativum</name>
    <name type="common">Garden pea</name>
    <name type="synonym">Lathyrus oleraceus</name>
    <dbReference type="NCBI Taxonomy" id="3888"/>
    <lineage>
        <taxon>Eukaryota</taxon>
        <taxon>Viridiplantae</taxon>
        <taxon>Streptophyta</taxon>
        <taxon>Embryophyta</taxon>
        <taxon>Tracheophyta</taxon>
        <taxon>Spermatophyta</taxon>
        <taxon>Magnoliopsida</taxon>
        <taxon>eudicotyledons</taxon>
        <taxon>Gunneridae</taxon>
        <taxon>Pentapetalae</taxon>
        <taxon>rosids</taxon>
        <taxon>fabids</taxon>
        <taxon>Fabales</taxon>
        <taxon>Fabaceae</taxon>
        <taxon>Papilionoideae</taxon>
        <taxon>50 kb inversion clade</taxon>
        <taxon>NPAAA clade</taxon>
        <taxon>Hologalegina</taxon>
        <taxon>IRL clade</taxon>
        <taxon>Fabeae</taxon>
        <taxon>Lathyrus</taxon>
    </lineage>
</organism>
<dbReference type="InterPro" id="IPR045125">
    <property type="entry name" value="Sub1/Tcp4-like"/>
</dbReference>
<comment type="caution">
    <text evidence="8">The sequence shown here is derived from an EMBL/GenBank/DDBJ whole genome shotgun (WGS) entry which is preliminary data.</text>
</comment>
<evidence type="ECO:0000256" key="3">
    <source>
        <dbReference type="ARBA" id="ARBA00023015"/>
    </source>
</evidence>
<dbReference type="Proteomes" id="UP001058974">
    <property type="component" value="Chromosome 3"/>
</dbReference>
<dbReference type="InterPro" id="IPR014876">
    <property type="entry name" value="DEK_C"/>
</dbReference>
<evidence type="ECO:0000313" key="8">
    <source>
        <dbReference type="EMBL" id="KAI5423776.1"/>
    </source>
</evidence>
<proteinExistence type="inferred from homology"/>
<evidence type="ECO:0000256" key="4">
    <source>
        <dbReference type="ARBA" id="ARBA00023125"/>
    </source>
</evidence>
<dbReference type="Pfam" id="PF08766">
    <property type="entry name" value="DEK_C"/>
    <property type="match status" value="1"/>
</dbReference>
<evidence type="ECO:0000259" key="7">
    <source>
        <dbReference type="PROSITE" id="PS51998"/>
    </source>
</evidence>
<reference evidence="8 9" key="1">
    <citation type="journal article" date="2022" name="Nat. Genet.">
        <title>Improved pea reference genome and pan-genome highlight genomic features and evolutionary characteristics.</title>
        <authorList>
            <person name="Yang T."/>
            <person name="Liu R."/>
            <person name="Luo Y."/>
            <person name="Hu S."/>
            <person name="Wang D."/>
            <person name="Wang C."/>
            <person name="Pandey M.K."/>
            <person name="Ge S."/>
            <person name="Xu Q."/>
            <person name="Li N."/>
            <person name="Li G."/>
            <person name="Huang Y."/>
            <person name="Saxena R.K."/>
            <person name="Ji Y."/>
            <person name="Li M."/>
            <person name="Yan X."/>
            <person name="He Y."/>
            <person name="Liu Y."/>
            <person name="Wang X."/>
            <person name="Xiang C."/>
            <person name="Varshney R.K."/>
            <person name="Ding H."/>
            <person name="Gao S."/>
            <person name="Zong X."/>
        </authorList>
    </citation>
    <scope>NUCLEOTIDE SEQUENCE [LARGE SCALE GENOMIC DNA]</scope>
    <source>
        <strain evidence="8 9">cv. Zhongwan 6</strain>
    </source>
</reference>
<dbReference type="AlphaFoldDB" id="A0A9D4XMB9"/>
<keyword evidence="5" id="KW-0804">Transcription</keyword>
<keyword evidence="3" id="KW-0805">Transcription regulation</keyword>
<dbReference type="Gene3D" id="2.30.31.10">
    <property type="entry name" value="Transcriptional Coactivator Pc4, Chain A"/>
    <property type="match status" value="1"/>
</dbReference>
<dbReference type="SUPFAM" id="SSF54447">
    <property type="entry name" value="ssDNA-binding transcriptional regulator domain"/>
    <property type="match status" value="1"/>
</dbReference>
<dbReference type="PANTHER" id="PTHR13215">
    <property type="entry name" value="RNA POLYMERASE II TRANSCRIPTIONAL COACTIVATOR"/>
    <property type="match status" value="1"/>
</dbReference>
<dbReference type="Gramene" id="Psat03G0012900-T1">
    <property type="protein sequence ID" value="KAI5423776.1"/>
    <property type="gene ID" value="KIW84_030129"/>
</dbReference>
<gene>
    <name evidence="8" type="ORF">KIW84_030129</name>
</gene>
<keyword evidence="9" id="KW-1185">Reference proteome</keyword>
<comment type="subcellular location">
    <subcellularLocation>
        <location evidence="1">Nucleus</location>
    </subcellularLocation>
</comment>
<dbReference type="PROSITE" id="PS51998">
    <property type="entry name" value="DEK_C"/>
    <property type="match status" value="1"/>
</dbReference>
<evidence type="ECO:0000256" key="1">
    <source>
        <dbReference type="ARBA" id="ARBA00004123"/>
    </source>
</evidence>
<evidence type="ECO:0000256" key="2">
    <source>
        <dbReference type="ARBA" id="ARBA00009001"/>
    </source>
</evidence>
<dbReference type="GO" id="GO:0003713">
    <property type="term" value="F:transcription coactivator activity"/>
    <property type="evidence" value="ECO:0007669"/>
    <property type="project" value="InterPro"/>
</dbReference>
<sequence length="146" mass="16602">MEDETRRKVEDMVLDILKKSNIEETTEFTVRVAASERLGIDLSDSLSKQFVRTIIESYLISIATDDKPEEPPQVSTEAVNVIHNEPPQQCNNVVGVKRKNDDSEHVICQLSTKRNVTVRDFKGTPMVSIREFYLKDGKQKPTTKGH</sequence>
<evidence type="ECO:0000313" key="9">
    <source>
        <dbReference type="Proteomes" id="UP001058974"/>
    </source>
</evidence>
<dbReference type="EMBL" id="JAMSHJ010000003">
    <property type="protein sequence ID" value="KAI5423776.1"/>
    <property type="molecule type" value="Genomic_DNA"/>
</dbReference>
<dbReference type="GO" id="GO:0005634">
    <property type="term" value="C:nucleus"/>
    <property type="evidence" value="ECO:0007669"/>
    <property type="project" value="UniProtKB-SubCell"/>
</dbReference>
<name>A0A9D4XMB9_PEA</name>
<dbReference type="InterPro" id="IPR009044">
    <property type="entry name" value="ssDNA-bd_transcriptional_reg"/>
</dbReference>
<accession>A0A9D4XMB9</accession>
<dbReference type="GO" id="GO:0060261">
    <property type="term" value="P:positive regulation of transcription initiation by RNA polymerase II"/>
    <property type="evidence" value="ECO:0007669"/>
    <property type="project" value="InterPro"/>
</dbReference>
<keyword evidence="6" id="KW-0539">Nucleus</keyword>
<evidence type="ECO:0000256" key="6">
    <source>
        <dbReference type="ARBA" id="ARBA00023242"/>
    </source>
</evidence>
<protein>
    <recommendedName>
        <fullName evidence="7">DEK-C domain-containing protein</fullName>
    </recommendedName>
</protein>